<sequence>WMVQEEHSAHAYENSGMAATAKGTETRLFFFMYCWTSLFRSQLLFQSTIRKVEMVENITLYCFYSLHHLLSI</sequence>
<feature type="non-terminal residue" evidence="1">
    <location>
        <position position="1"/>
    </location>
</feature>
<protein>
    <submittedName>
        <fullName evidence="1">Uncharacterized protein</fullName>
    </submittedName>
</protein>
<proteinExistence type="predicted"/>
<organism evidence="1 2">
    <name type="scientific">Vigna angularis var. angularis</name>
    <dbReference type="NCBI Taxonomy" id="157739"/>
    <lineage>
        <taxon>Eukaryota</taxon>
        <taxon>Viridiplantae</taxon>
        <taxon>Streptophyta</taxon>
        <taxon>Embryophyta</taxon>
        <taxon>Tracheophyta</taxon>
        <taxon>Spermatophyta</taxon>
        <taxon>Magnoliopsida</taxon>
        <taxon>eudicotyledons</taxon>
        <taxon>Gunneridae</taxon>
        <taxon>Pentapetalae</taxon>
        <taxon>rosids</taxon>
        <taxon>fabids</taxon>
        <taxon>Fabales</taxon>
        <taxon>Fabaceae</taxon>
        <taxon>Papilionoideae</taxon>
        <taxon>50 kb inversion clade</taxon>
        <taxon>NPAAA clade</taxon>
        <taxon>indigoferoid/millettioid clade</taxon>
        <taxon>Phaseoleae</taxon>
        <taxon>Vigna</taxon>
    </lineage>
</organism>
<evidence type="ECO:0000313" key="2">
    <source>
        <dbReference type="Proteomes" id="UP000291084"/>
    </source>
</evidence>
<accession>A0A0S3RLH5</accession>
<name>A0A0S3RLH5_PHAAN</name>
<dbReference type="AlphaFoldDB" id="A0A0S3RLH5"/>
<dbReference type="Proteomes" id="UP000291084">
    <property type="component" value="Chromosome 3"/>
</dbReference>
<reference evidence="1 2" key="1">
    <citation type="journal article" date="2015" name="Sci. Rep.">
        <title>The power of single molecule real-time sequencing technology in the de novo assembly of a eukaryotic genome.</title>
        <authorList>
            <person name="Sakai H."/>
            <person name="Naito K."/>
            <person name="Ogiso-Tanaka E."/>
            <person name="Takahashi Y."/>
            <person name="Iseki K."/>
            <person name="Muto C."/>
            <person name="Satou K."/>
            <person name="Teruya K."/>
            <person name="Shiroma A."/>
            <person name="Shimoji M."/>
            <person name="Hirano T."/>
            <person name="Itoh T."/>
            <person name="Kaga A."/>
            <person name="Tomooka N."/>
        </authorList>
    </citation>
    <scope>NUCLEOTIDE SEQUENCE [LARGE SCALE GENOMIC DNA]</scope>
    <source>
        <strain evidence="2">cv. Shumari</strain>
    </source>
</reference>
<evidence type="ECO:0000313" key="1">
    <source>
        <dbReference type="EMBL" id="BAT81421.1"/>
    </source>
</evidence>
<gene>
    <name evidence="1" type="primary">Vigan.03G114300</name>
    <name evidence="1" type="ORF">VIGAN_03114300</name>
</gene>
<keyword evidence="2" id="KW-1185">Reference proteome</keyword>
<dbReference type="EMBL" id="AP015036">
    <property type="protein sequence ID" value="BAT81421.1"/>
    <property type="molecule type" value="Genomic_DNA"/>
</dbReference>